<proteinExistence type="predicted"/>
<dbReference type="EMBL" id="AGBA01000013">
    <property type="protein sequence ID" value="EGY77695.1"/>
    <property type="molecule type" value="Genomic_DNA"/>
</dbReference>
<comment type="caution">
    <text evidence="3">The sequence shown here is derived from an EMBL/GenBank/DDBJ whole genome shotgun (WGS) entry which is preliminary data.</text>
</comment>
<protein>
    <submittedName>
        <fullName evidence="3">Group 1 glycosyl transferase</fullName>
    </submittedName>
</protein>
<dbReference type="InterPro" id="IPR038013">
    <property type="entry name" value="ALG11"/>
</dbReference>
<name>G4CXI1_9ACTN</name>
<dbReference type="GO" id="GO:0004377">
    <property type="term" value="F:GDP-Man:Man(3)GlcNAc(2)-PP-Dol alpha-1,2-mannosyltransferase activity"/>
    <property type="evidence" value="ECO:0007669"/>
    <property type="project" value="InterPro"/>
</dbReference>
<evidence type="ECO:0000259" key="2">
    <source>
        <dbReference type="Pfam" id="PF00534"/>
    </source>
</evidence>
<keyword evidence="1 3" id="KW-0808">Transferase</keyword>
<dbReference type="Proteomes" id="UP000005332">
    <property type="component" value="Unassembled WGS sequence"/>
</dbReference>
<organism evidence="3 4">
    <name type="scientific">Cutibacterium avidum ATCC 25577</name>
    <dbReference type="NCBI Taxonomy" id="997355"/>
    <lineage>
        <taxon>Bacteria</taxon>
        <taxon>Bacillati</taxon>
        <taxon>Actinomycetota</taxon>
        <taxon>Actinomycetes</taxon>
        <taxon>Propionibacteriales</taxon>
        <taxon>Propionibacteriaceae</taxon>
        <taxon>Cutibacterium</taxon>
    </lineage>
</organism>
<dbReference type="InterPro" id="IPR001296">
    <property type="entry name" value="Glyco_trans_1"/>
</dbReference>
<sequence>MVKDTRIAQGPLPTLIGRVLDKGREFLRNHHPGTGVSAWRPVLGPRRNASVAGEQGSGSRGPAIVFMPYLQPGGGAERYAVVTAAALAERGYDDVILANVDATHTWLENHYGLDLSGVRIHRIKDFSRMERQLPVALCRLIEDWIWKLQLRPFHADLFINCASGNETPGTARTNIYVCHFPHRREYQCTTFLHRLYMGVMTVARKVLVTWTPFPHNYQMVVANSHFTSGHVSRLWNVDSMVLPPSCPTMAVDGVAKGRDIITVGRFEPVVPKVPNKRFDVLVDAFAGMEDLHREGWKLHVVGACPPAKQQVLDGLRRRAGSAPVEFHPNVDFQVLRELYSRATMYWHAQGCGEDADADPKTQEHFGITTVEAMSAGCVPVVYATAGPREVAEGLQHAGLWRTVEELRAETVRIAHLSEDDREAASQAARERATGYDHEHFSDHLMEIIDRARTQS</sequence>
<dbReference type="RefSeq" id="WP_004810330.1">
    <property type="nucleotide sequence ID" value="NZ_JH165054.1"/>
</dbReference>
<dbReference type="GO" id="GO:0006487">
    <property type="term" value="P:protein N-linked glycosylation"/>
    <property type="evidence" value="ECO:0007669"/>
    <property type="project" value="TreeGrafter"/>
</dbReference>
<accession>G4CXI1</accession>
<gene>
    <name evidence="3" type="ORF">HMPREF9153_1238</name>
</gene>
<evidence type="ECO:0000313" key="4">
    <source>
        <dbReference type="Proteomes" id="UP000005332"/>
    </source>
</evidence>
<keyword evidence="4" id="KW-1185">Reference proteome</keyword>
<dbReference type="PANTHER" id="PTHR45919">
    <property type="entry name" value="GDP-MAN:MAN(3)GLCNAC(2)-PP-DOL ALPHA-1,2-MANNOSYLTRANSFERASE"/>
    <property type="match status" value="1"/>
</dbReference>
<dbReference type="GO" id="GO:0016020">
    <property type="term" value="C:membrane"/>
    <property type="evidence" value="ECO:0007669"/>
    <property type="project" value="TreeGrafter"/>
</dbReference>
<feature type="domain" description="Glycosyl transferase family 1" evidence="2">
    <location>
        <begin position="259"/>
        <end position="430"/>
    </location>
</feature>
<dbReference type="PANTHER" id="PTHR45919:SF1">
    <property type="entry name" value="GDP-MAN:MAN(3)GLCNAC(2)-PP-DOL ALPHA-1,2-MANNOSYLTRANSFERASE"/>
    <property type="match status" value="1"/>
</dbReference>
<dbReference type="PATRIC" id="fig|997355.3.peg.1219"/>
<dbReference type="AlphaFoldDB" id="G4CXI1"/>
<dbReference type="Gene3D" id="3.40.50.2000">
    <property type="entry name" value="Glycogen Phosphorylase B"/>
    <property type="match status" value="2"/>
</dbReference>
<dbReference type="Pfam" id="PF00534">
    <property type="entry name" value="Glycos_transf_1"/>
    <property type="match status" value="1"/>
</dbReference>
<dbReference type="HOGENOM" id="CLU_041019_0_0_11"/>
<dbReference type="CDD" id="cd03801">
    <property type="entry name" value="GT4_PimA-like"/>
    <property type="match status" value="1"/>
</dbReference>
<dbReference type="SUPFAM" id="SSF53756">
    <property type="entry name" value="UDP-Glycosyltransferase/glycogen phosphorylase"/>
    <property type="match status" value="1"/>
</dbReference>
<evidence type="ECO:0000256" key="1">
    <source>
        <dbReference type="ARBA" id="ARBA00022679"/>
    </source>
</evidence>
<reference evidence="3 4" key="1">
    <citation type="submission" date="2011-06" db="EMBL/GenBank/DDBJ databases">
        <authorList>
            <person name="Muzny D."/>
            <person name="Qin X."/>
            <person name="Deng J."/>
            <person name="Jiang H."/>
            <person name="Liu Y."/>
            <person name="Qu J."/>
            <person name="Song X.-Z."/>
            <person name="Zhang L."/>
            <person name="Thornton R."/>
            <person name="Coyle M."/>
            <person name="Francisco L."/>
            <person name="Jackson L."/>
            <person name="Javaid M."/>
            <person name="Korchina V."/>
            <person name="Kovar C."/>
            <person name="Mata R."/>
            <person name="Mathew T."/>
            <person name="Ngo R."/>
            <person name="Nguyen L."/>
            <person name="Nguyen N."/>
            <person name="Okwuonu G."/>
            <person name="Ongeri F."/>
            <person name="Pham C."/>
            <person name="Simmons D."/>
            <person name="Wilczek-Boney K."/>
            <person name="Hale W."/>
            <person name="Jakkamsetti A."/>
            <person name="Pham P."/>
            <person name="Ruth R."/>
            <person name="San Lucas F."/>
            <person name="Warren J."/>
            <person name="Zhang J."/>
            <person name="Zhao Z."/>
            <person name="Zhou C."/>
            <person name="Zhu D."/>
            <person name="Lee S."/>
            <person name="Bess C."/>
            <person name="Blankenburg K."/>
            <person name="Forbes L."/>
            <person name="Fu Q."/>
            <person name="Gubbala S."/>
            <person name="Hirani K."/>
            <person name="Jayaseelan J.C."/>
            <person name="Lara F."/>
            <person name="Munidasa M."/>
            <person name="Palculict T."/>
            <person name="Patil S."/>
            <person name="Pu L.-L."/>
            <person name="Saada N."/>
            <person name="Tang L."/>
            <person name="Weissenberger G."/>
            <person name="Zhu Y."/>
            <person name="Hemphill L."/>
            <person name="Shang Y."/>
            <person name="Youmans B."/>
            <person name="Ayvaz T."/>
            <person name="Ross M."/>
            <person name="Santibanez J."/>
            <person name="Aqrawi P."/>
            <person name="Gross S."/>
            <person name="Joshi V."/>
            <person name="Fowler G."/>
            <person name="Nazareth L."/>
            <person name="Reid J."/>
            <person name="Worley K."/>
            <person name="Petrosino J."/>
            <person name="Highlander S."/>
            <person name="Gibbs R."/>
        </authorList>
    </citation>
    <scope>NUCLEOTIDE SEQUENCE [LARGE SCALE GENOMIC DNA]</scope>
    <source>
        <strain evidence="3 4">ATCC 25577</strain>
    </source>
</reference>
<evidence type="ECO:0000313" key="3">
    <source>
        <dbReference type="EMBL" id="EGY77695.1"/>
    </source>
</evidence>